<accession>A0A6P0HLQ2</accession>
<dbReference type="AlphaFoldDB" id="A0A6P0HLQ2"/>
<dbReference type="Gene3D" id="3.30.420.40">
    <property type="match status" value="2"/>
</dbReference>
<dbReference type="PANTHER" id="PTHR18964">
    <property type="entry name" value="ROK (REPRESSOR, ORF, KINASE) FAMILY"/>
    <property type="match status" value="1"/>
</dbReference>
<name>A0A6P0HLQ2_9ACTN</name>
<protein>
    <submittedName>
        <fullName evidence="2">ROK family protein</fullName>
    </submittedName>
</protein>
<dbReference type="InterPro" id="IPR043129">
    <property type="entry name" value="ATPase_NBD"/>
</dbReference>
<dbReference type="EMBL" id="JAAGXA010000010">
    <property type="protein sequence ID" value="NEN79543.1"/>
    <property type="molecule type" value="Genomic_DNA"/>
</dbReference>
<dbReference type="Pfam" id="PF00480">
    <property type="entry name" value="ROK"/>
    <property type="match status" value="1"/>
</dbReference>
<evidence type="ECO:0000313" key="3">
    <source>
        <dbReference type="Proteomes" id="UP000468687"/>
    </source>
</evidence>
<organism evidence="2 3">
    <name type="scientific">Nocardioides zeae</name>
    <dbReference type="NCBI Taxonomy" id="1457234"/>
    <lineage>
        <taxon>Bacteria</taxon>
        <taxon>Bacillati</taxon>
        <taxon>Actinomycetota</taxon>
        <taxon>Actinomycetes</taxon>
        <taxon>Propionibacteriales</taxon>
        <taxon>Nocardioidaceae</taxon>
        <taxon>Nocardioides</taxon>
    </lineage>
</organism>
<comment type="similarity">
    <text evidence="1">Belongs to the ROK (NagC/XylR) family.</text>
</comment>
<keyword evidence="3" id="KW-1185">Reference proteome</keyword>
<dbReference type="Proteomes" id="UP000468687">
    <property type="component" value="Unassembled WGS sequence"/>
</dbReference>
<reference evidence="2 3" key="1">
    <citation type="journal article" date="2014" name="Int. J. Syst. Evol. Microbiol.">
        <title>Nocardioides zeae sp. nov., isolated from the stem of Zea mays.</title>
        <authorList>
            <person name="Glaeser S.P."/>
            <person name="McInroy J.A."/>
            <person name="Busse H.J."/>
            <person name="Kampfer P."/>
        </authorList>
    </citation>
    <scope>NUCLEOTIDE SEQUENCE [LARGE SCALE GENOMIC DNA]</scope>
    <source>
        <strain evidence="2 3">JCM 30728</strain>
    </source>
</reference>
<gene>
    <name evidence="2" type="ORF">G3T38_14785</name>
</gene>
<dbReference type="PANTHER" id="PTHR18964:SF169">
    <property type="entry name" value="N-ACETYLMANNOSAMINE KINASE"/>
    <property type="match status" value="1"/>
</dbReference>
<dbReference type="InterPro" id="IPR000600">
    <property type="entry name" value="ROK"/>
</dbReference>
<evidence type="ECO:0000313" key="2">
    <source>
        <dbReference type="EMBL" id="NEN79543.1"/>
    </source>
</evidence>
<dbReference type="SUPFAM" id="SSF53067">
    <property type="entry name" value="Actin-like ATPase domain"/>
    <property type="match status" value="2"/>
</dbReference>
<comment type="caution">
    <text evidence="2">The sequence shown here is derived from an EMBL/GenBank/DDBJ whole genome shotgun (WGS) entry which is preliminary data.</text>
</comment>
<proteinExistence type="inferred from homology"/>
<evidence type="ECO:0000256" key="1">
    <source>
        <dbReference type="ARBA" id="ARBA00006479"/>
    </source>
</evidence>
<sequence>MKIVREAPSGSLVVDLGATKVASVVSSRIRTSALPVLPRATDELAWLAAWIAEELTPAIHRIVVAAAPEMDARGVVRRWPNRPEWLGLPLGTALAFNGVSVEILADGAAAALGEASEQGLERMLYLGLGTGVSTGWVVDGMPVPVREPIDLAHTTIADRSAECVCGRRGCVQAWASGRGIMDRIVGLGLGDLSWNDIARRWSGPALAHVRRGAVDALSAASRVGAEMFGCEVVVIGGRLVGLLPGLVADVRYSLGDGTLVRMGRLGGDATLHGAVALARVLDQPLRPR</sequence>